<feature type="non-terminal residue" evidence="2">
    <location>
        <position position="1"/>
    </location>
</feature>
<comment type="caution">
    <text evidence="2">The sequence shown here is derived from an EMBL/GenBank/DDBJ whole genome shotgun (WGS) entry which is preliminary data.</text>
</comment>
<evidence type="ECO:0000313" key="3">
    <source>
        <dbReference type="Proteomes" id="UP001642464"/>
    </source>
</evidence>
<protein>
    <submittedName>
        <fullName evidence="2">Uncharacterized protein</fullName>
    </submittedName>
</protein>
<keyword evidence="3" id="KW-1185">Reference proteome</keyword>
<evidence type="ECO:0000313" key="2">
    <source>
        <dbReference type="EMBL" id="CAK9013523.1"/>
    </source>
</evidence>
<feature type="compositionally biased region" description="Basic and acidic residues" evidence="1">
    <location>
        <begin position="113"/>
        <end position="127"/>
    </location>
</feature>
<gene>
    <name evidence="2" type="ORF">SCF082_LOCUS11969</name>
</gene>
<feature type="region of interest" description="Disordered" evidence="1">
    <location>
        <begin position="38"/>
        <end position="127"/>
    </location>
</feature>
<dbReference type="EMBL" id="CAXAMM010007191">
    <property type="protein sequence ID" value="CAK9013523.1"/>
    <property type="molecule type" value="Genomic_DNA"/>
</dbReference>
<proteinExistence type="predicted"/>
<feature type="compositionally biased region" description="Basic and acidic residues" evidence="1">
    <location>
        <begin position="82"/>
        <end position="97"/>
    </location>
</feature>
<sequence length="127" mass="14446">EEVEILSVYQPKAAKMQKVQVKVEKPQPQEYREHLTRLRRQREQEALSTGSCPDRPAPFKAESKIKIQLKAEGTNVKLEIPTGKKSDPTPGKSDPDSPLRASASRTHPWDPASPRKSEKEKYRDSEQ</sequence>
<dbReference type="Proteomes" id="UP001642464">
    <property type="component" value="Unassembled WGS sequence"/>
</dbReference>
<organism evidence="2 3">
    <name type="scientific">Durusdinium trenchii</name>
    <dbReference type="NCBI Taxonomy" id="1381693"/>
    <lineage>
        <taxon>Eukaryota</taxon>
        <taxon>Sar</taxon>
        <taxon>Alveolata</taxon>
        <taxon>Dinophyceae</taxon>
        <taxon>Suessiales</taxon>
        <taxon>Symbiodiniaceae</taxon>
        <taxon>Durusdinium</taxon>
    </lineage>
</organism>
<accession>A0ABP0JGP9</accession>
<reference evidence="2 3" key="1">
    <citation type="submission" date="2024-02" db="EMBL/GenBank/DDBJ databases">
        <authorList>
            <person name="Chen Y."/>
            <person name="Shah S."/>
            <person name="Dougan E. K."/>
            <person name="Thang M."/>
            <person name="Chan C."/>
        </authorList>
    </citation>
    <scope>NUCLEOTIDE SEQUENCE [LARGE SCALE GENOMIC DNA]</scope>
</reference>
<name>A0ABP0JGP9_9DINO</name>
<evidence type="ECO:0000256" key="1">
    <source>
        <dbReference type="SAM" id="MobiDB-lite"/>
    </source>
</evidence>